<dbReference type="Gene3D" id="2.130.10.10">
    <property type="entry name" value="YVTN repeat-like/Quinoprotein amine dehydrogenase"/>
    <property type="match status" value="2"/>
</dbReference>
<dbReference type="InterPro" id="IPR011748">
    <property type="entry name" value="Unchr_phage_tail-like"/>
</dbReference>
<organism evidence="2 3">
    <name type="scientific">Nitrospirillum iridis</name>
    <dbReference type="NCBI Taxonomy" id="765888"/>
    <lineage>
        <taxon>Bacteria</taxon>
        <taxon>Pseudomonadati</taxon>
        <taxon>Pseudomonadota</taxon>
        <taxon>Alphaproteobacteria</taxon>
        <taxon>Rhodospirillales</taxon>
        <taxon>Azospirillaceae</taxon>
        <taxon>Nitrospirillum</taxon>
    </lineage>
</organism>
<evidence type="ECO:0000313" key="2">
    <source>
        <dbReference type="EMBL" id="MBB6253160.1"/>
    </source>
</evidence>
<dbReference type="SUPFAM" id="SSF63829">
    <property type="entry name" value="Calcium-dependent phosphotriesterase"/>
    <property type="match status" value="1"/>
</dbReference>
<reference evidence="2 3" key="1">
    <citation type="submission" date="2020-08" db="EMBL/GenBank/DDBJ databases">
        <title>Genomic Encyclopedia of Type Strains, Phase IV (KMG-IV): sequencing the most valuable type-strain genomes for metagenomic binning, comparative biology and taxonomic classification.</title>
        <authorList>
            <person name="Goeker M."/>
        </authorList>
    </citation>
    <scope>NUCLEOTIDE SEQUENCE [LARGE SCALE GENOMIC DNA]</scope>
    <source>
        <strain evidence="2 3">DSM 22198</strain>
    </source>
</reference>
<dbReference type="RefSeq" id="WP_184803281.1">
    <property type="nucleotide sequence ID" value="NZ_JACIIZ010000010.1"/>
</dbReference>
<gene>
    <name evidence="2" type="ORF">FHS74_003729</name>
</gene>
<proteinExistence type="predicted"/>
<dbReference type="InterPro" id="IPR015943">
    <property type="entry name" value="WD40/YVTN_repeat-like_dom_sf"/>
</dbReference>
<sequence>MKVTGFAARADIVGRRIRVTWQFVPGMGETLADIPPVTLRRKRRDYAYPAPGAPDPYLVYDSTGFPPPPVAGVLTVTDLDGWEEIGDGERRVFEPLSVAIFTGGRYIEILRRTTATVFDLGGVARRQEVEILDAGASPGALLANQVYYYQLFSASLPDGGADATPYRSAAQVTDSYGQNRALYLSLPEIYRRHDVQVRPDTPGSTSVPELSPNFGQLRRFIDPFGIALDSLRGTAEGLRTLHDVDAVDGKYLPTLAQWIGWDLSVDVDIPQQRNEIKAASRLYRLVGTLPGLRALVTQYTGWSTQVAEFAQNIAQSNQPPRRNLYAITPDAGGLGWHGTDDAAQALGFPAANQAASGSVGTAAALTSLQAGPYALRPGMSLTLAADGLPPVSVRFGPGDFIDMSQATAAEVGAALSAALPEVRATAAAATLVIASKTTGSVSRLQVVPANNSLVSLENAPEGRLSAGTDSIGRVRFFYGTWETPTRPASAVAVDEAAAEAGGAAMRRVHYKTFTDGAWRGSRPVYPSRVTPQADPAAAVLPDDRIWLAWIDDPLTMNSRLRWTLGTARPPQPAHISGRVSEPFALVDGATLAFTGNWPGLDLYTVHAANFANPAKATAAELVTAMNGQLTRVRAARERDGSLRFSTIASGATTRIGVDLSHSRGAARALGFDNRGTTGTPGSWDDQIDWNTPWDAGGRGRHAEVTAVNNPAGGVRLAWASHRAGAWRILTAYWNDRVMAGTANGAFSRDGAGAWTPVPGLPAADIRAIMVDAAGSAWIATAAGVAVRHPDGTVTTVAGLPSPDIRDLALAGDGSAWIATAAGLVLLAPQGTITTLDIGGGLPSNDIRALALNGDGTLWAATAAGAVRRRASGALQIHTVATGLPGNDVQDVALGADGAVYIATTAGLAVVAPEGAVTVAKATNTRAVAIGGDGTLWVATPAGVSLRSPAGAWRVFDTTMGLNSDDARALSLGPDGTAWVGTAVGTSTITPDGTVTNLDLLGGGVPNPAGRAAYTGWSAALELANGGGGNREPALAVDATKRIWLFWSQRVGIGTEQESWGLHHRIFDPPTSTWGPDRVVTTPPLGGRSSDRAPGIQPLPAGMRVFFSSDRGGGLSLWSVDVGLNGVIGPLTPLPAGASSDGAPTPVTVGTDLWLFHRSDANVPLVQAGTGDAGRPGSQRVPDNGTERRYGGTVAADLGDLNRLRTRRSFGDMLSYTPSRPDGAGTLRDDELYTRGTVGFYVRRASQGAALTRQETERLSEMVRRFLPINLRAVVIIVEATDVEYLYPDGGPTESYADDFPFVSLMPPITDSTAAAMPGLLILESNKTDDVSADTADLTTLTRRTFFPPLQ</sequence>
<feature type="region of interest" description="Disordered" evidence="1">
    <location>
        <begin position="1166"/>
        <end position="1189"/>
    </location>
</feature>
<accession>A0A7X0B003</accession>
<dbReference type="Proteomes" id="UP000539175">
    <property type="component" value="Unassembled WGS sequence"/>
</dbReference>
<keyword evidence="3" id="KW-1185">Reference proteome</keyword>
<dbReference type="NCBIfam" id="TIGR02242">
    <property type="entry name" value="tail_TIGR02242"/>
    <property type="match status" value="1"/>
</dbReference>
<name>A0A7X0B003_9PROT</name>
<dbReference type="InterPro" id="IPR006521">
    <property type="entry name" value="Tail_protein_I"/>
</dbReference>
<evidence type="ECO:0000313" key="3">
    <source>
        <dbReference type="Proteomes" id="UP000539175"/>
    </source>
</evidence>
<dbReference type="EMBL" id="JACIIZ010000010">
    <property type="protein sequence ID" value="MBB6253160.1"/>
    <property type="molecule type" value="Genomic_DNA"/>
</dbReference>
<protein>
    <submittedName>
        <fullName evidence="2">Phage tail-like protein</fullName>
    </submittedName>
</protein>
<dbReference type="Pfam" id="PF09684">
    <property type="entry name" value="Tail_P2_I"/>
    <property type="match status" value="1"/>
</dbReference>
<evidence type="ECO:0000256" key="1">
    <source>
        <dbReference type="SAM" id="MobiDB-lite"/>
    </source>
</evidence>
<comment type="caution">
    <text evidence="2">The sequence shown here is derived from an EMBL/GenBank/DDBJ whole genome shotgun (WGS) entry which is preliminary data.</text>
</comment>